<feature type="transmembrane region" description="Helical" evidence="10">
    <location>
        <begin position="155"/>
        <end position="175"/>
    </location>
</feature>
<dbReference type="GO" id="GO:0004984">
    <property type="term" value="F:olfactory receptor activity"/>
    <property type="evidence" value="ECO:0007669"/>
    <property type="project" value="InterPro"/>
</dbReference>
<dbReference type="PANTHER" id="PTHR21137:SF35">
    <property type="entry name" value="ODORANT RECEPTOR 19A-RELATED"/>
    <property type="match status" value="1"/>
</dbReference>
<dbReference type="GO" id="GO:0007165">
    <property type="term" value="P:signal transduction"/>
    <property type="evidence" value="ECO:0007669"/>
    <property type="project" value="UniProtKB-KW"/>
</dbReference>
<dbReference type="GO" id="GO:0005549">
    <property type="term" value="F:odorant binding"/>
    <property type="evidence" value="ECO:0007669"/>
    <property type="project" value="InterPro"/>
</dbReference>
<keyword evidence="5 10" id="KW-0552">Olfaction</keyword>
<comment type="subcellular location">
    <subcellularLocation>
        <location evidence="1 10">Cell membrane</location>
        <topology evidence="1 10">Multi-pass membrane protein</topology>
    </subcellularLocation>
</comment>
<evidence type="ECO:0000256" key="10">
    <source>
        <dbReference type="RuleBase" id="RU351113"/>
    </source>
</evidence>
<dbReference type="Pfam" id="PF02949">
    <property type="entry name" value="7tm_6"/>
    <property type="match status" value="1"/>
</dbReference>
<keyword evidence="9 10" id="KW-0807">Transducer</keyword>
<comment type="caution">
    <text evidence="10">Lacks conserved residue(s) required for the propagation of feature annotation.</text>
</comment>
<keyword evidence="8 10" id="KW-0675">Receptor</keyword>
<dbReference type="InterPro" id="IPR004117">
    <property type="entry name" value="7tm6_olfct_rcpt"/>
</dbReference>
<evidence type="ECO:0000256" key="7">
    <source>
        <dbReference type="ARBA" id="ARBA00023136"/>
    </source>
</evidence>
<evidence type="ECO:0000256" key="9">
    <source>
        <dbReference type="ARBA" id="ARBA00023224"/>
    </source>
</evidence>
<keyword evidence="2" id="KW-1003">Cell membrane</keyword>
<evidence type="ECO:0000256" key="4">
    <source>
        <dbReference type="ARBA" id="ARBA00022692"/>
    </source>
</evidence>
<evidence type="ECO:0000256" key="1">
    <source>
        <dbReference type="ARBA" id="ARBA00004651"/>
    </source>
</evidence>
<gene>
    <name evidence="11" type="primary">CSON011864</name>
</gene>
<evidence type="ECO:0000256" key="3">
    <source>
        <dbReference type="ARBA" id="ARBA00022606"/>
    </source>
</evidence>
<dbReference type="VEuPathDB" id="VectorBase:CSON011864"/>
<proteinExistence type="inferred from homology"/>
<evidence type="ECO:0000256" key="5">
    <source>
        <dbReference type="ARBA" id="ARBA00022725"/>
    </source>
</evidence>
<comment type="similarity">
    <text evidence="10">Belongs to the insect chemoreceptor superfamily. Heteromeric odorant receptor channel (TC 1.A.69) family.</text>
</comment>
<keyword evidence="3 10" id="KW-0716">Sensory transduction</keyword>
<feature type="transmembrane region" description="Helical" evidence="10">
    <location>
        <begin position="181"/>
        <end position="207"/>
    </location>
</feature>
<evidence type="ECO:0000256" key="8">
    <source>
        <dbReference type="ARBA" id="ARBA00023170"/>
    </source>
</evidence>
<reference evidence="11" key="1">
    <citation type="submission" date="2018-07" db="EMBL/GenBank/DDBJ databases">
        <authorList>
            <person name="Quirk P.G."/>
            <person name="Krulwich T.A."/>
        </authorList>
    </citation>
    <scope>NUCLEOTIDE SEQUENCE</scope>
</reference>
<name>A0A336M437_CULSO</name>
<evidence type="ECO:0000256" key="6">
    <source>
        <dbReference type="ARBA" id="ARBA00022989"/>
    </source>
</evidence>
<dbReference type="EMBL" id="UFQT01000534">
    <property type="protein sequence ID" value="SSX25042.1"/>
    <property type="molecule type" value="Genomic_DNA"/>
</dbReference>
<protein>
    <recommendedName>
        <fullName evidence="10">Odorant receptor</fullName>
    </recommendedName>
</protein>
<feature type="transmembrane region" description="Helical" evidence="10">
    <location>
        <begin position="128"/>
        <end position="148"/>
    </location>
</feature>
<dbReference type="AlphaFoldDB" id="A0A336M437"/>
<dbReference type="GO" id="GO:0005886">
    <property type="term" value="C:plasma membrane"/>
    <property type="evidence" value="ECO:0007669"/>
    <property type="project" value="UniProtKB-SubCell"/>
</dbReference>
<feature type="transmembrane region" description="Helical" evidence="10">
    <location>
        <begin position="285"/>
        <end position="309"/>
    </location>
</feature>
<dbReference type="PANTHER" id="PTHR21137">
    <property type="entry name" value="ODORANT RECEPTOR"/>
    <property type="match status" value="1"/>
</dbReference>
<feature type="transmembrane region" description="Helical" evidence="10">
    <location>
        <begin position="258"/>
        <end position="279"/>
    </location>
</feature>
<keyword evidence="7 10" id="KW-0472">Membrane</keyword>
<sequence>MTALDRLKATKKRINYILKIVGFGVLSDDFKFNFITYFSIFDCVTYMCINAYDIKFFKDDLIRVCFCLVTWSFGYQCTMRIIVFMFRDHEIRNLYEQVHIFVRKYQGQIKSEAIVNKFARYIDIQTKFIAILYGNCCILTIIYPGLVYMLTKEKILPFGFIIPGISDTTQLGFILNYIHHIIQAVMTTAGLTASQLIVVMLFIGVCLKIEVLIFNLKDLGKEFLENEDSNETYKEIDLSHIIQSHQDILEFVGSLESLYSLTFMVDVFSISFQIIITLMVCTKNFWIPGFIIMLCVTFMLFLDCAYGLYIEMKFDELCAAVYDFPWHLISINDRKSILFILAQTQNPPLLTFGSMAYINMATFVQVNMKLI</sequence>
<dbReference type="OMA" id="YIYQVSC"/>
<evidence type="ECO:0000256" key="2">
    <source>
        <dbReference type="ARBA" id="ARBA00022475"/>
    </source>
</evidence>
<feature type="transmembrane region" description="Helical" evidence="10">
    <location>
        <begin position="64"/>
        <end position="86"/>
    </location>
</feature>
<keyword evidence="4 10" id="KW-0812">Transmembrane</keyword>
<organism evidence="11">
    <name type="scientific">Culicoides sonorensis</name>
    <name type="common">Biting midge</name>
    <dbReference type="NCBI Taxonomy" id="179676"/>
    <lineage>
        <taxon>Eukaryota</taxon>
        <taxon>Metazoa</taxon>
        <taxon>Ecdysozoa</taxon>
        <taxon>Arthropoda</taxon>
        <taxon>Hexapoda</taxon>
        <taxon>Insecta</taxon>
        <taxon>Pterygota</taxon>
        <taxon>Neoptera</taxon>
        <taxon>Endopterygota</taxon>
        <taxon>Diptera</taxon>
        <taxon>Nematocera</taxon>
        <taxon>Chironomoidea</taxon>
        <taxon>Ceratopogonidae</taxon>
        <taxon>Ceratopogoninae</taxon>
        <taxon>Culicoides</taxon>
        <taxon>Monoculicoides</taxon>
    </lineage>
</organism>
<keyword evidence="6 10" id="KW-1133">Transmembrane helix</keyword>
<accession>A0A336M437</accession>
<evidence type="ECO:0000313" key="11">
    <source>
        <dbReference type="EMBL" id="SSX25042.1"/>
    </source>
</evidence>